<organism evidence="1 2">
    <name type="scientific">Cichorium intybus</name>
    <name type="common">Chicory</name>
    <dbReference type="NCBI Taxonomy" id="13427"/>
    <lineage>
        <taxon>Eukaryota</taxon>
        <taxon>Viridiplantae</taxon>
        <taxon>Streptophyta</taxon>
        <taxon>Embryophyta</taxon>
        <taxon>Tracheophyta</taxon>
        <taxon>Spermatophyta</taxon>
        <taxon>Magnoliopsida</taxon>
        <taxon>eudicotyledons</taxon>
        <taxon>Gunneridae</taxon>
        <taxon>Pentapetalae</taxon>
        <taxon>asterids</taxon>
        <taxon>campanulids</taxon>
        <taxon>Asterales</taxon>
        <taxon>Asteraceae</taxon>
        <taxon>Cichorioideae</taxon>
        <taxon>Cichorieae</taxon>
        <taxon>Cichoriinae</taxon>
        <taxon>Cichorium</taxon>
    </lineage>
</organism>
<accession>A0ACB9ADI2</accession>
<comment type="caution">
    <text evidence="1">The sequence shown here is derived from an EMBL/GenBank/DDBJ whole genome shotgun (WGS) entry which is preliminary data.</text>
</comment>
<reference evidence="1 2" key="2">
    <citation type="journal article" date="2022" name="Mol. Ecol. Resour.">
        <title>The genomes of chicory, endive, great burdock and yacon provide insights into Asteraceae paleo-polyploidization history and plant inulin production.</title>
        <authorList>
            <person name="Fan W."/>
            <person name="Wang S."/>
            <person name="Wang H."/>
            <person name="Wang A."/>
            <person name="Jiang F."/>
            <person name="Liu H."/>
            <person name="Zhao H."/>
            <person name="Xu D."/>
            <person name="Zhang Y."/>
        </authorList>
    </citation>
    <scope>NUCLEOTIDE SEQUENCE [LARGE SCALE GENOMIC DNA]</scope>
    <source>
        <strain evidence="2">cv. Punajuju</strain>
        <tissue evidence="1">Leaves</tissue>
    </source>
</reference>
<proteinExistence type="predicted"/>
<keyword evidence="2" id="KW-1185">Reference proteome</keyword>
<evidence type="ECO:0000313" key="2">
    <source>
        <dbReference type="Proteomes" id="UP001055811"/>
    </source>
</evidence>
<reference evidence="2" key="1">
    <citation type="journal article" date="2022" name="Mol. Ecol. Resour.">
        <title>The genomes of chicory, endive, great burdock and yacon provide insights into Asteraceae palaeo-polyploidization history and plant inulin production.</title>
        <authorList>
            <person name="Fan W."/>
            <person name="Wang S."/>
            <person name="Wang H."/>
            <person name="Wang A."/>
            <person name="Jiang F."/>
            <person name="Liu H."/>
            <person name="Zhao H."/>
            <person name="Xu D."/>
            <person name="Zhang Y."/>
        </authorList>
    </citation>
    <scope>NUCLEOTIDE SEQUENCE [LARGE SCALE GENOMIC DNA]</scope>
    <source>
        <strain evidence="2">cv. Punajuju</strain>
    </source>
</reference>
<dbReference type="EMBL" id="CM042015">
    <property type="protein sequence ID" value="KAI3707908.1"/>
    <property type="molecule type" value="Genomic_DNA"/>
</dbReference>
<protein>
    <submittedName>
        <fullName evidence="1">Uncharacterized protein</fullName>
    </submittedName>
</protein>
<dbReference type="Proteomes" id="UP001055811">
    <property type="component" value="Linkage Group LG07"/>
</dbReference>
<sequence>MMENLLRNKVDIVTYSSKMEVITYSSKLVKPSIPTPTIHRFRNISFTDELAPTINVPLILYYNPPANGVDDQLGNIADHLQVSLSKTLSEFYPLAGRFIRKLSLIDCNDQGIHYVHGKANFKLSQILEPQKGFESNIVNNFLPCEIGKADEVDDPILSIKVTTFECGGLAIGMCFAHRLSDMGTMCNFINNWAARSNGEYESGKHSPIFDSALYFPQRGLPELDLRVPRSSVDVKNAVRRFLFKGEAIRDMREKVGFDGNGSRRPSKVQLVVALLWKAFVRMDEANNGQSKASFLIQPVGLRDKTVPQLPTNSFGNFWGLATSKLGPGEGDKIYFEDFFKILRDSVKKTAKDCAKILTHGEEGYEVVINPYLESNKNIADTEVNFYLFTCWCKFSFYQADFGYGRPIWATTGSLPVQNLVIMLDDCKGDGVEAWVHLDEKSMKELEQDSDIKAFAL</sequence>
<name>A0ACB9ADI2_CICIN</name>
<evidence type="ECO:0000313" key="1">
    <source>
        <dbReference type="EMBL" id="KAI3707908.1"/>
    </source>
</evidence>
<gene>
    <name evidence="1" type="ORF">L2E82_36836</name>
</gene>